<feature type="domain" description="Shugoshin C-terminal" evidence="9">
    <location>
        <begin position="23"/>
        <end position="46"/>
    </location>
</feature>
<comment type="subcellular location">
    <subcellularLocation>
        <location evidence="1">Chromosome</location>
        <location evidence="1">Centromere</location>
    </subcellularLocation>
</comment>
<evidence type="ECO:0000256" key="7">
    <source>
        <dbReference type="ARBA" id="ARBA00023306"/>
    </source>
</evidence>
<dbReference type="GO" id="GO:0000776">
    <property type="term" value="C:kinetochore"/>
    <property type="evidence" value="ECO:0007669"/>
    <property type="project" value="TreeGrafter"/>
</dbReference>
<keyword evidence="8" id="KW-0137">Centromere</keyword>
<dbReference type="PANTHER" id="PTHR21577">
    <property type="entry name" value="SHUGOSHIN"/>
    <property type="match status" value="1"/>
</dbReference>
<keyword evidence="5" id="KW-0159">Chromosome partition</keyword>
<dbReference type="AlphaFoldDB" id="A0A7K9EX46"/>
<protein>
    <submittedName>
        <fullName evidence="10">SGO1 protein</fullName>
    </submittedName>
</protein>
<dbReference type="GO" id="GO:0005634">
    <property type="term" value="C:nucleus"/>
    <property type="evidence" value="ECO:0007669"/>
    <property type="project" value="InterPro"/>
</dbReference>
<comment type="caution">
    <text evidence="10">The sequence shown here is derived from an EMBL/GenBank/DDBJ whole genome shotgun (WGS) entry which is preliminary data.</text>
</comment>
<keyword evidence="3" id="KW-0158">Chromosome</keyword>
<reference evidence="10 11" key="1">
    <citation type="submission" date="2019-09" db="EMBL/GenBank/DDBJ databases">
        <title>Bird 10,000 Genomes (B10K) Project - Family phase.</title>
        <authorList>
            <person name="Zhang G."/>
        </authorList>
    </citation>
    <scope>NUCLEOTIDE SEQUENCE [LARGE SCALE GENOMIC DNA]</scope>
    <source>
        <strain evidence="10">B10K-DU-001-21</strain>
        <tissue evidence="10">Muscle</tissue>
    </source>
</reference>
<evidence type="ECO:0000256" key="8">
    <source>
        <dbReference type="ARBA" id="ARBA00023328"/>
    </source>
</evidence>
<organism evidence="10 11">
    <name type="scientific">Baryphthengus martii</name>
    <name type="common">Rufous motmot</name>
    <dbReference type="NCBI Taxonomy" id="176943"/>
    <lineage>
        <taxon>Eukaryota</taxon>
        <taxon>Metazoa</taxon>
        <taxon>Chordata</taxon>
        <taxon>Craniata</taxon>
        <taxon>Vertebrata</taxon>
        <taxon>Euteleostomi</taxon>
        <taxon>Archelosauria</taxon>
        <taxon>Archosauria</taxon>
        <taxon>Dinosauria</taxon>
        <taxon>Saurischia</taxon>
        <taxon>Theropoda</taxon>
        <taxon>Coelurosauria</taxon>
        <taxon>Aves</taxon>
        <taxon>Neognathae</taxon>
        <taxon>Neoaves</taxon>
        <taxon>Telluraves</taxon>
        <taxon>Coraciimorphae</taxon>
        <taxon>Coraciiformes</taxon>
        <taxon>Momotidae</taxon>
        <taxon>Baryphthengus</taxon>
    </lineage>
</organism>
<dbReference type="OrthoDB" id="5990092at2759"/>
<name>A0A7K9EX46_BARMA</name>
<evidence type="ECO:0000313" key="11">
    <source>
        <dbReference type="Proteomes" id="UP000578343"/>
    </source>
</evidence>
<dbReference type="Proteomes" id="UP000578343">
    <property type="component" value="Unassembled WGS sequence"/>
</dbReference>
<proteinExistence type="inferred from homology"/>
<evidence type="ECO:0000313" key="10">
    <source>
        <dbReference type="EMBL" id="NXG81149.1"/>
    </source>
</evidence>
<feature type="non-terminal residue" evidence="10">
    <location>
        <position position="1"/>
    </location>
</feature>
<keyword evidence="7" id="KW-0131">Cell cycle</keyword>
<feature type="non-terminal residue" evidence="10">
    <location>
        <position position="75"/>
    </location>
</feature>
<dbReference type="GO" id="GO:0051301">
    <property type="term" value="P:cell division"/>
    <property type="evidence" value="ECO:0007669"/>
    <property type="project" value="UniProtKB-KW"/>
</dbReference>
<dbReference type="GO" id="GO:0045132">
    <property type="term" value="P:meiotic chromosome segregation"/>
    <property type="evidence" value="ECO:0007669"/>
    <property type="project" value="InterPro"/>
</dbReference>
<comment type="similarity">
    <text evidence="2">Belongs to the shugoshin family.</text>
</comment>
<keyword evidence="11" id="KW-1185">Reference proteome</keyword>
<evidence type="ECO:0000256" key="6">
    <source>
        <dbReference type="ARBA" id="ARBA00023054"/>
    </source>
</evidence>
<keyword evidence="4" id="KW-0132">Cell division</keyword>
<dbReference type="EMBL" id="VWZK01023627">
    <property type="protein sequence ID" value="NXG81149.1"/>
    <property type="molecule type" value="Genomic_DNA"/>
</dbReference>
<dbReference type="PANTHER" id="PTHR21577:SF3">
    <property type="entry name" value="SHUGOSHIN 1-RELATED"/>
    <property type="match status" value="1"/>
</dbReference>
<dbReference type="Pfam" id="PF07557">
    <property type="entry name" value="Shugoshin_C"/>
    <property type="match status" value="1"/>
</dbReference>
<evidence type="ECO:0000259" key="9">
    <source>
        <dbReference type="Pfam" id="PF07557"/>
    </source>
</evidence>
<keyword evidence="6" id="KW-0175">Coiled coil</keyword>
<evidence type="ECO:0000256" key="2">
    <source>
        <dbReference type="ARBA" id="ARBA00010845"/>
    </source>
</evidence>
<evidence type="ECO:0000256" key="4">
    <source>
        <dbReference type="ARBA" id="ARBA00022618"/>
    </source>
</evidence>
<dbReference type="InterPro" id="IPR038889">
    <property type="entry name" value="Shugoshin1/2"/>
</dbReference>
<dbReference type="GO" id="GO:0051177">
    <property type="term" value="P:meiotic sister chromatid cohesion"/>
    <property type="evidence" value="ECO:0007669"/>
    <property type="project" value="TreeGrafter"/>
</dbReference>
<evidence type="ECO:0000256" key="5">
    <source>
        <dbReference type="ARBA" id="ARBA00022829"/>
    </source>
</evidence>
<gene>
    <name evidence="10" type="primary">Sgo1_1</name>
    <name evidence="10" type="ORF">BARMAR_R01346</name>
</gene>
<sequence length="75" mass="8793">RKALQDLTNASIQYPKTLEEKSARPSRRGIPTICYKEPHLNSKLRRGDKFTDTQFLNSPVKRVEIKRNFKSKSKF</sequence>
<evidence type="ECO:0000256" key="1">
    <source>
        <dbReference type="ARBA" id="ARBA00004584"/>
    </source>
</evidence>
<dbReference type="InterPro" id="IPR011515">
    <property type="entry name" value="Shugoshin_C"/>
</dbReference>
<accession>A0A7K9EX46</accession>
<evidence type="ECO:0000256" key="3">
    <source>
        <dbReference type="ARBA" id="ARBA00022454"/>
    </source>
</evidence>